<dbReference type="RefSeq" id="WP_064274522.1">
    <property type="nucleotide sequence ID" value="NZ_LUTU01000007.1"/>
</dbReference>
<comment type="caution">
    <text evidence="1">The sequence shown here is derived from an EMBL/GenBank/DDBJ whole genome shotgun (WGS) entry which is preliminary data.</text>
</comment>
<gene>
    <name evidence="1" type="ORF">A0123_01782</name>
</gene>
<dbReference type="OrthoDB" id="7226352at2"/>
<protein>
    <submittedName>
        <fullName evidence="1">Uncharacterized protein</fullName>
    </submittedName>
</protein>
<evidence type="ECO:0000313" key="2">
    <source>
        <dbReference type="Proteomes" id="UP000077786"/>
    </source>
</evidence>
<dbReference type="EMBL" id="LUTU01000007">
    <property type="protein sequence ID" value="OAJ67740.1"/>
    <property type="molecule type" value="Genomic_DNA"/>
</dbReference>
<accession>A0A1B6VKK3</accession>
<sequence>MSEAKFTPAPWIAKKGTGWFVTRPNARMAHVVGMSPKTSLVGAENEEEDEARANAHLIAAAPELYEALRMAANDLNTAAHFLPDTRLALLETVKQAHAALAKARGEA</sequence>
<evidence type="ECO:0000313" key="1">
    <source>
        <dbReference type="EMBL" id="OAJ67740.1"/>
    </source>
</evidence>
<proteinExistence type="predicted"/>
<dbReference type="AlphaFoldDB" id="A0A1B6VKK3"/>
<organism evidence="1 2">
    <name type="scientific">Gluconobacter cerinus</name>
    <dbReference type="NCBI Taxonomy" id="38307"/>
    <lineage>
        <taxon>Bacteria</taxon>
        <taxon>Pseudomonadati</taxon>
        <taxon>Pseudomonadota</taxon>
        <taxon>Alphaproteobacteria</taxon>
        <taxon>Acetobacterales</taxon>
        <taxon>Acetobacteraceae</taxon>
        <taxon>Gluconobacter</taxon>
    </lineage>
</organism>
<reference evidence="1 2" key="1">
    <citation type="submission" date="2016-03" db="EMBL/GenBank/DDBJ databases">
        <title>Draft genome sequence of Gluconobacter cerinus strain CECT 9110.</title>
        <authorList>
            <person name="Sainz F."/>
            <person name="Mas A."/>
            <person name="Torija M.J."/>
        </authorList>
    </citation>
    <scope>NUCLEOTIDE SEQUENCE [LARGE SCALE GENOMIC DNA]</scope>
    <source>
        <strain evidence="1 2">CECT 9110</strain>
    </source>
</reference>
<dbReference type="PATRIC" id="fig|38307.3.peg.1841"/>
<name>A0A1B6VKK3_9PROT</name>
<dbReference type="Proteomes" id="UP000077786">
    <property type="component" value="Unassembled WGS sequence"/>
</dbReference>